<feature type="compositionally biased region" description="Gly residues" evidence="2">
    <location>
        <begin position="637"/>
        <end position="651"/>
    </location>
</feature>
<feature type="region of interest" description="Disordered" evidence="2">
    <location>
        <begin position="508"/>
        <end position="541"/>
    </location>
</feature>
<accession>A0ABQ0GJH8</accession>
<proteinExistence type="predicted"/>
<dbReference type="Proteomes" id="UP001628179">
    <property type="component" value="Unassembled WGS sequence"/>
</dbReference>
<feature type="region of interest" description="Disordered" evidence="2">
    <location>
        <begin position="189"/>
        <end position="269"/>
    </location>
</feature>
<feature type="coiled-coil region" evidence="1">
    <location>
        <begin position="308"/>
        <end position="371"/>
    </location>
</feature>
<keyword evidence="1" id="KW-0175">Coiled coil</keyword>
<feature type="region of interest" description="Disordered" evidence="2">
    <location>
        <begin position="1"/>
        <end position="106"/>
    </location>
</feature>
<dbReference type="EMBL" id="BAAFSV010000004">
    <property type="protein sequence ID" value="GAB1317700.1"/>
    <property type="molecule type" value="Genomic_DNA"/>
</dbReference>
<feature type="region of interest" description="Disordered" evidence="2">
    <location>
        <begin position="604"/>
        <end position="672"/>
    </location>
</feature>
<organism evidence="3 4">
    <name type="scientific">Madurella fahalii</name>
    <dbReference type="NCBI Taxonomy" id="1157608"/>
    <lineage>
        <taxon>Eukaryota</taxon>
        <taxon>Fungi</taxon>
        <taxon>Dikarya</taxon>
        <taxon>Ascomycota</taxon>
        <taxon>Pezizomycotina</taxon>
        <taxon>Sordariomycetes</taxon>
        <taxon>Sordariomycetidae</taxon>
        <taxon>Sordariales</taxon>
        <taxon>Sordariales incertae sedis</taxon>
        <taxon>Madurella</taxon>
    </lineage>
</organism>
<sequence length="718" mass="77580">MATKSSFLPRISLSGGNGPLLPIFHPTSPSVRKKPSEYDLSELSPRPDDGLLSFEPMNSRQMAPFDRRSPSPTARYNGRESNAGPGAESKPNQRVLFAGPPPPIAASRMLYRDEEDRNTPTTPPLALEASSFARNINSVLFDRGSSSPHIRDRDYDHKPDAIWLNLQRRERALQKDLQRLLDAQSAGLAAHLGPEPTPSTAGSSSARSDTSDPSVTPTSASYSTTVTTTTPPRGSRNNRQRHVAFEPTTSATGEVIPVRQPRPPKPLGLRGARAGLARTMSLLADLKAEEDATLSAAVAARKQALAQLRRLTARREGIASELRALEGDGDEPLGRELRALGEEREQVGAEIAELERRLVELRRRRRYLDARVDEVSNAREAGLSGYRGALREVEGKIGGMLRRPGVRPLDADSFRLAGNGSGEGDADGGEGPRRASAGGVEFLSLKPERRTAEMAREWWEAEMEILERRKGEVDRERAALEEGVEVWKATVKLVSDFEAGLRRELSGADGEKVAENSKGKGKRIDSMGSPAPSSPSPAPPEQAMYAQLDKMAAVMASLEERLRLAEEKGWNLLICAIGAELEAFRQAEGMLREALRAAGFDVADNPDCDGDRGGSTPHLGRSASMRDSGPLLDESAGGTGVGTRPGVGGKGNLVDVGGEDEDKAAESDNEVPPDLLVAAAEEHGLRSPALSREDSENEVPIEFLMEHRLDEGYPGLRQ</sequence>
<evidence type="ECO:0000313" key="4">
    <source>
        <dbReference type="Proteomes" id="UP001628179"/>
    </source>
</evidence>
<evidence type="ECO:0000313" key="3">
    <source>
        <dbReference type="EMBL" id="GAB1317700.1"/>
    </source>
</evidence>
<feature type="compositionally biased region" description="Basic and acidic residues" evidence="2">
    <location>
        <begin position="508"/>
        <end position="525"/>
    </location>
</feature>
<evidence type="ECO:0000256" key="1">
    <source>
        <dbReference type="SAM" id="Coils"/>
    </source>
</evidence>
<keyword evidence="4" id="KW-1185">Reference proteome</keyword>
<comment type="caution">
    <text evidence="3">The sequence shown here is derived from an EMBL/GenBank/DDBJ whole genome shotgun (WGS) entry which is preliminary data.</text>
</comment>
<name>A0ABQ0GJH8_9PEZI</name>
<evidence type="ECO:0000256" key="2">
    <source>
        <dbReference type="SAM" id="MobiDB-lite"/>
    </source>
</evidence>
<gene>
    <name evidence="3" type="ORF">MFIFM68171_07910</name>
</gene>
<feature type="coiled-coil region" evidence="1">
    <location>
        <begin position="449"/>
        <end position="483"/>
    </location>
</feature>
<reference evidence="3 4" key="1">
    <citation type="submission" date="2024-09" db="EMBL/GenBank/DDBJ databases">
        <title>Itraconazole resistance in Madurella fahalii resulting from another homologue of gene encoding cytochrome P450 14-alpha sterol demethylase (CYP51).</title>
        <authorList>
            <person name="Yoshioka I."/>
            <person name="Fahal A.H."/>
            <person name="Kaneko S."/>
            <person name="Yaguchi T."/>
        </authorList>
    </citation>
    <scope>NUCLEOTIDE SEQUENCE [LARGE SCALE GENOMIC DNA]</scope>
    <source>
        <strain evidence="3 4">IFM 68171</strain>
    </source>
</reference>
<dbReference type="GeneID" id="98178653"/>
<feature type="region of interest" description="Disordered" evidence="2">
    <location>
        <begin position="412"/>
        <end position="440"/>
    </location>
</feature>
<feature type="compositionally biased region" description="Low complexity" evidence="2">
    <location>
        <begin position="198"/>
        <end position="232"/>
    </location>
</feature>
<dbReference type="RefSeq" id="XP_070919431.1">
    <property type="nucleotide sequence ID" value="XM_071063330.1"/>
</dbReference>
<protein>
    <submittedName>
        <fullName evidence="3">Autophagy-related protein 28</fullName>
    </submittedName>
</protein>
<feature type="compositionally biased region" description="Acidic residues" evidence="2">
    <location>
        <begin position="657"/>
        <end position="671"/>
    </location>
</feature>